<sequence>MPALTRIARNTAGTLSTTFLLDEIPTASSTSVTYAVVDAAGASVATGTATPGDTGEYSFVLPAQAALKTLTVTWSGTVGGSAATITTGAEIVGGFFFTLAEGRGSDGSLADTGRYPTEDLIAARLEVESECETICDRSFVPRYDRVILDGTGTGQVLLRHSDPARSVADVRAIRSVRMADSVDGTFVAFTAAELADLAVTGDGTLIRTGGGYFVEGRANVVVELEYGLDRPPADLVRAALTRFRTTLNINKSGVPDRASSFTITDGGTFRLDMPGAFKTGIPTVDAAYSRYSRRSTGTGATGRAVPASRTLSYSPQNASVFHAWGRR</sequence>
<keyword evidence="2" id="KW-1185">Reference proteome</keyword>
<accession>A0ABM7M1B0</accession>
<dbReference type="RefSeq" id="WP_189336316.1">
    <property type="nucleotide sequence ID" value="NZ_AP023356.1"/>
</dbReference>
<name>A0ABM7M1B0_9ACTN</name>
<organism evidence="1 2">
    <name type="scientific">Actinoplanes ianthinogenes</name>
    <dbReference type="NCBI Taxonomy" id="122358"/>
    <lineage>
        <taxon>Bacteria</taxon>
        <taxon>Bacillati</taxon>
        <taxon>Actinomycetota</taxon>
        <taxon>Actinomycetes</taxon>
        <taxon>Micromonosporales</taxon>
        <taxon>Micromonosporaceae</taxon>
        <taxon>Actinoplanes</taxon>
    </lineage>
</organism>
<reference evidence="1 2" key="1">
    <citation type="submission" date="2020-08" db="EMBL/GenBank/DDBJ databases">
        <title>Whole genome shotgun sequence of Actinoplanes ianthinogenes NBRC 13996.</title>
        <authorList>
            <person name="Komaki H."/>
            <person name="Tamura T."/>
        </authorList>
    </citation>
    <scope>NUCLEOTIDE SEQUENCE [LARGE SCALE GENOMIC DNA]</scope>
    <source>
        <strain evidence="1 2">NBRC 13996</strain>
    </source>
</reference>
<protein>
    <recommendedName>
        <fullName evidence="3">Big-1 domain-containing protein</fullName>
    </recommendedName>
</protein>
<evidence type="ECO:0008006" key="3">
    <source>
        <dbReference type="Google" id="ProtNLM"/>
    </source>
</evidence>
<evidence type="ECO:0000313" key="2">
    <source>
        <dbReference type="Proteomes" id="UP000676967"/>
    </source>
</evidence>
<evidence type="ECO:0000313" key="1">
    <source>
        <dbReference type="EMBL" id="BCJ45319.1"/>
    </source>
</evidence>
<gene>
    <name evidence="1" type="ORF">Aiant_59760</name>
</gene>
<dbReference type="EMBL" id="AP023356">
    <property type="protein sequence ID" value="BCJ45319.1"/>
    <property type="molecule type" value="Genomic_DNA"/>
</dbReference>
<dbReference type="Proteomes" id="UP000676967">
    <property type="component" value="Chromosome"/>
</dbReference>
<proteinExistence type="predicted"/>